<evidence type="ECO:0000256" key="2">
    <source>
        <dbReference type="ARBA" id="ARBA00005745"/>
    </source>
</evidence>
<proteinExistence type="inferred from homology"/>
<dbReference type="AlphaFoldDB" id="A0A1G2A6Z6"/>
<dbReference type="PANTHER" id="PTHR30012:SF0">
    <property type="entry name" value="TYPE II SECRETION SYSTEM PROTEIN F-RELATED"/>
    <property type="match status" value="1"/>
</dbReference>
<dbReference type="PANTHER" id="PTHR30012">
    <property type="entry name" value="GENERAL SECRETION PATHWAY PROTEIN"/>
    <property type="match status" value="1"/>
</dbReference>
<evidence type="ECO:0000256" key="4">
    <source>
        <dbReference type="ARBA" id="ARBA00022519"/>
    </source>
</evidence>
<protein>
    <recommendedName>
        <fullName evidence="9">Type II secretion system protein GspF domain-containing protein</fullName>
    </recommendedName>
</protein>
<dbReference type="GO" id="GO:0005886">
    <property type="term" value="C:plasma membrane"/>
    <property type="evidence" value="ECO:0007669"/>
    <property type="project" value="UniProtKB-SubCell"/>
</dbReference>
<keyword evidence="4" id="KW-0997">Cell inner membrane</keyword>
<dbReference type="PRINTS" id="PR00812">
    <property type="entry name" value="BCTERIALGSPF"/>
</dbReference>
<dbReference type="EMBL" id="MHJU01000026">
    <property type="protein sequence ID" value="OGY72673.1"/>
    <property type="molecule type" value="Genomic_DNA"/>
</dbReference>
<evidence type="ECO:0000256" key="3">
    <source>
        <dbReference type="ARBA" id="ARBA00022475"/>
    </source>
</evidence>
<evidence type="ECO:0000313" key="10">
    <source>
        <dbReference type="EMBL" id="OGY72673.1"/>
    </source>
</evidence>
<feature type="domain" description="Type II secretion system protein GspF" evidence="9">
    <location>
        <begin position="66"/>
        <end position="190"/>
    </location>
</feature>
<dbReference type="FunFam" id="1.20.81.30:FF:000001">
    <property type="entry name" value="Type II secretion system protein F"/>
    <property type="match status" value="1"/>
</dbReference>
<name>A0A1G2A6Z6_9BACT</name>
<reference evidence="10 11" key="1">
    <citation type="journal article" date="2016" name="Nat. Commun.">
        <title>Thousands of microbial genomes shed light on interconnected biogeochemical processes in an aquifer system.</title>
        <authorList>
            <person name="Anantharaman K."/>
            <person name="Brown C.T."/>
            <person name="Hug L.A."/>
            <person name="Sharon I."/>
            <person name="Castelle C.J."/>
            <person name="Probst A.J."/>
            <person name="Thomas B.C."/>
            <person name="Singh A."/>
            <person name="Wilkins M.J."/>
            <person name="Karaoz U."/>
            <person name="Brodie E.L."/>
            <person name="Williams K.H."/>
            <person name="Hubbard S.S."/>
            <person name="Banfield J.F."/>
        </authorList>
    </citation>
    <scope>NUCLEOTIDE SEQUENCE [LARGE SCALE GENOMIC DNA]</scope>
</reference>
<sequence length="403" mass="45005">MNFSYEALNNQGAVIKGIVEALTKTEAIALIEEKGFTVARLSELKTKTALRLKFLERVTVKDMVAFYRQLSLMISSDIPIVQALKIISTQQMKNLKMREILSDVYENVNEGMKCSDALARYSSVFGDFYIYMIKSGEASGKFNEVLDYLADQQEKDYEFRSKIKGAMTYPIFILTAILLMGFIMMIFVIPKLTAMLVESGIPLPITTRFLIFTSDTIKNFWYLILTGIVGAVVGFRLLVTKNKTGRNLWHRAVMLIPNFGPNLVQKTYLVRMTKSLALLIIGGVPLTEAIQITSSVVGNVHYQAMLKETAEAVKDGNTIGSVFAKYPYLVPDMLTQMTAIGEQTGKVDQVFDKIGNFYTKEVTNTVENITKIIEPVIMLLMGGAVGFLVISIMMPMFQASQAV</sequence>
<accession>A0A1G2A6Z6</accession>
<dbReference type="InterPro" id="IPR003004">
    <property type="entry name" value="GspF/PilC"/>
</dbReference>
<feature type="domain" description="Type II secretion system protein GspF" evidence="9">
    <location>
        <begin position="273"/>
        <end position="395"/>
    </location>
</feature>
<keyword evidence="7 8" id="KW-0472">Membrane</keyword>
<keyword evidence="5 8" id="KW-0812">Transmembrane</keyword>
<comment type="subcellular location">
    <subcellularLocation>
        <location evidence="1">Cell inner membrane</location>
        <topology evidence="1">Multi-pass membrane protein</topology>
    </subcellularLocation>
</comment>
<evidence type="ECO:0000259" key="9">
    <source>
        <dbReference type="Pfam" id="PF00482"/>
    </source>
</evidence>
<feature type="transmembrane region" description="Helical" evidence="8">
    <location>
        <begin position="169"/>
        <end position="189"/>
    </location>
</feature>
<evidence type="ECO:0000256" key="8">
    <source>
        <dbReference type="SAM" id="Phobius"/>
    </source>
</evidence>
<evidence type="ECO:0000256" key="1">
    <source>
        <dbReference type="ARBA" id="ARBA00004429"/>
    </source>
</evidence>
<comment type="similarity">
    <text evidence="2">Belongs to the GSP F family.</text>
</comment>
<comment type="caution">
    <text evidence="10">The sequence shown here is derived from an EMBL/GenBank/DDBJ whole genome shotgun (WGS) entry which is preliminary data.</text>
</comment>
<organism evidence="10 11">
    <name type="scientific">Candidatus Jacksonbacteria bacterium RIFCSPLOWO2_02_FULL_44_20</name>
    <dbReference type="NCBI Taxonomy" id="1798460"/>
    <lineage>
        <taxon>Bacteria</taxon>
        <taxon>Candidatus Jacksoniibacteriota</taxon>
    </lineage>
</organism>
<keyword evidence="3" id="KW-1003">Cell membrane</keyword>
<feature type="transmembrane region" description="Helical" evidence="8">
    <location>
        <begin position="220"/>
        <end position="239"/>
    </location>
</feature>
<dbReference type="InterPro" id="IPR018076">
    <property type="entry name" value="T2SS_GspF_dom"/>
</dbReference>
<dbReference type="InterPro" id="IPR042094">
    <property type="entry name" value="T2SS_GspF_sf"/>
</dbReference>
<dbReference type="Gene3D" id="1.20.81.30">
    <property type="entry name" value="Type II secretion system (T2SS), domain F"/>
    <property type="match status" value="2"/>
</dbReference>
<dbReference type="Proteomes" id="UP000178315">
    <property type="component" value="Unassembled WGS sequence"/>
</dbReference>
<evidence type="ECO:0000313" key="11">
    <source>
        <dbReference type="Proteomes" id="UP000178315"/>
    </source>
</evidence>
<gene>
    <name evidence="10" type="ORF">A3H61_01625</name>
</gene>
<dbReference type="Pfam" id="PF00482">
    <property type="entry name" value="T2SSF"/>
    <property type="match status" value="2"/>
</dbReference>
<evidence type="ECO:0000256" key="7">
    <source>
        <dbReference type="ARBA" id="ARBA00023136"/>
    </source>
</evidence>
<evidence type="ECO:0000256" key="5">
    <source>
        <dbReference type="ARBA" id="ARBA00022692"/>
    </source>
</evidence>
<keyword evidence="6 8" id="KW-1133">Transmembrane helix</keyword>
<feature type="transmembrane region" description="Helical" evidence="8">
    <location>
        <begin position="376"/>
        <end position="397"/>
    </location>
</feature>
<evidence type="ECO:0000256" key="6">
    <source>
        <dbReference type="ARBA" id="ARBA00022989"/>
    </source>
</evidence>